<dbReference type="EC" id="2.7.11.1" evidence="2"/>
<feature type="domain" description="Wall-associated receptor kinase C-terminal" evidence="9">
    <location>
        <begin position="176"/>
        <end position="255"/>
    </location>
</feature>
<comment type="catalytic activity">
    <reaction evidence="5">
        <text>L-threonyl-[protein] + ATP = O-phospho-L-threonyl-[protein] + ADP + H(+)</text>
        <dbReference type="Rhea" id="RHEA:46608"/>
        <dbReference type="Rhea" id="RHEA-COMP:11060"/>
        <dbReference type="Rhea" id="RHEA-COMP:11605"/>
        <dbReference type="ChEBI" id="CHEBI:15378"/>
        <dbReference type="ChEBI" id="CHEBI:30013"/>
        <dbReference type="ChEBI" id="CHEBI:30616"/>
        <dbReference type="ChEBI" id="CHEBI:61977"/>
        <dbReference type="ChEBI" id="CHEBI:456216"/>
        <dbReference type="EC" id="2.7.11.1"/>
    </reaction>
</comment>
<sequence>MVAHLSLLLYQHHPITTVFFVLILLSTSYGEDDNKEYTACKKHFSCGVFSGLSYPFWGGDRPEFCGHKGFELKCEKDQFPMIASDRNIEFRLSRLNQPFRLMTLQLENPTDYICPTQTSAYSSTPSDFDVFGYDRNLQNLNLLHNCTVWSPTLQQNRISNCSGSSFYASDDFLELISYQNRTQCSLKIKIPIPVASSNRLTGDRADLERVLGEKFNLSYKYDQGISICDSCMASGGLCGTNMTDPSREFLCLCRDHPYSLVCEVLQAMKSLAVLPHPDQCSPSALLLPPPSFSPSQTSSILSQLANVHPSMVHRSSDFEFLL</sequence>
<keyword evidence="4" id="KW-0325">Glycoprotein</keyword>
<keyword evidence="11" id="KW-1185">Reference proteome</keyword>
<evidence type="ECO:0000256" key="2">
    <source>
        <dbReference type="ARBA" id="ARBA00012513"/>
    </source>
</evidence>
<name>A0ABQ9CDQ9_9ROSI</name>
<dbReference type="Pfam" id="PF13947">
    <property type="entry name" value="GUB_WAK_bind"/>
    <property type="match status" value="1"/>
</dbReference>
<evidence type="ECO:0000313" key="10">
    <source>
        <dbReference type="EMBL" id="KAJ6396398.1"/>
    </source>
</evidence>
<evidence type="ECO:0000313" key="11">
    <source>
        <dbReference type="Proteomes" id="UP001141253"/>
    </source>
</evidence>
<proteinExistence type="predicted"/>
<evidence type="ECO:0000256" key="5">
    <source>
        <dbReference type="ARBA" id="ARBA00047899"/>
    </source>
</evidence>
<gene>
    <name evidence="10" type="ORF">OIU77_021433</name>
</gene>
<reference evidence="10" key="1">
    <citation type="submission" date="2022-10" db="EMBL/GenBank/DDBJ databases">
        <authorList>
            <person name="Hyden B.L."/>
            <person name="Feng K."/>
            <person name="Yates T."/>
            <person name="Jawdy S."/>
            <person name="Smart L.B."/>
            <person name="Muchero W."/>
        </authorList>
    </citation>
    <scope>NUCLEOTIDE SEQUENCE</scope>
    <source>
        <tissue evidence="10">Shoot tip</tissue>
    </source>
</reference>
<keyword evidence="3 7" id="KW-0732">Signal</keyword>
<feature type="signal peptide" evidence="7">
    <location>
        <begin position="1"/>
        <end position="30"/>
    </location>
</feature>
<dbReference type="EMBL" id="JAPFFI010000004">
    <property type="protein sequence ID" value="KAJ6396398.1"/>
    <property type="molecule type" value="Genomic_DNA"/>
</dbReference>
<comment type="subcellular location">
    <subcellularLocation>
        <location evidence="1">Membrane</location>
        <topology evidence="1">Single-pass membrane protein</topology>
    </subcellularLocation>
</comment>
<evidence type="ECO:0000256" key="6">
    <source>
        <dbReference type="ARBA" id="ARBA00048679"/>
    </source>
</evidence>
<evidence type="ECO:0000259" key="8">
    <source>
        <dbReference type="Pfam" id="PF13947"/>
    </source>
</evidence>
<feature type="chain" id="PRO_5046930608" description="non-specific serine/threonine protein kinase" evidence="7">
    <location>
        <begin position="31"/>
        <end position="322"/>
    </location>
</feature>
<dbReference type="Pfam" id="PF14380">
    <property type="entry name" value="WAK_assoc"/>
    <property type="match status" value="1"/>
</dbReference>
<comment type="caution">
    <text evidence="10">The sequence shown here is derived from an EMBL/GenBank/DDBJ whole genome shotgun (WGS) entry which is preliminary data.</text>
</comment>
<protein>
    <recommendedName>
        <fullName evidence="2">non-specific serine/threonine protein kinase</fullName>
        <ecNumber evidence="2">2.7.11.1</ecNumber>
    </recommendedName>
</protein>
<evidence type="ECO:0000256" key="3">
    <source>
        <dbReference type="ARBA" id="ARBA00022729"/>
    </source>
</evidence>
<evidence type="ECO:0000256" key="4">
    <source>
        <dbReference type="ARBA" id="ARBA00023180"/>
    </source>
</evidence>
<accession>A0ABQ9CDQ9</accession>
<dbReference type="Proteomes" id="UP001141253">
    <property type="component" value="Chromosome 4"/>
</dbReference>
<dbReference type="InterPro" id="IPR025287">
    <property type="entry name" value="WAK_GUB"/>
</dbReference>
<dbReference type="PANTHER" id="PTHR33138">
    <property type="entry name" value="OS01G0690200 PROTEIN"/>
    <property type="match status" value="1"/>
</dbReference>
<dbReference type="InterPro" id="IPR032872">
    <property type="entry name" value="WAK_assoc_C"/>
</dbReference>
<evidence type="ECO:0000256" key="7">
    <source>
        <dbReference type="SAM" id="SignalP"/>
    </source>
</evidence>
<organism evidence="10 11">
    <name type="scientific">Salix suchowensis</name>
    <dbReference type="NCBI Taxonomy" id="1278906"/>
    <lineage>
        <taxon>Eukaryota</taxon>
        <taxon>Viridiplantae</taxon>
        <taxon>Streptophyta</taxon>
        <taxon>Embryophyta</taxon>
        <taxon>Tracheophyta</taxon>
        <taxon>Spermatophyta</taxon>
        <taxon>Magnoliopsida</taxon>
        <taxon>eudicotyledons</taxon>
        <taxon>Gunneridae</taxon>
        <taxon>Pentapetalae</taxon>
        <taxon>rosids</taxon>
        <taxon>fabids</taxon>
        <taxon>Malpighiales</taxon>
        <taxon>Salicaceae</taxon>
        <taxon>Saliceae</taxon>
        <taxon>Salix</taxon>
    </lineage>
</organism>
<evidence type="ECO:0000256" key="1">
    <source>
        <dbReference type="ARBA" id="ARBA00004167"/>
    </source>
</evidence>
<evidence type="ECO:0000259" key="9">
    <source>
        <dbReference type="Pfam" id="PF14380"/>
    </source>
</evidence>
<feature type="domain" description="Wall-associated receptor kinase galacturonan-binding" evidence="8">
    <location>
        <begin position="40"/>
        <end position="97"/>
    </location>
</feature>
<reference evidence="10" key="2">
    <citation type="journal article" date="2023" name="Int. J. Mol. Sci.">
        <title>De Novo Assembly and Annotation of 11 Diverse Shrub Willow (Salix) Genomes Reveals Novel Gene Organization in Sex-Linked Regions.</title>
        <authorList>
            <person name="Hyden B."/>
            <person name="Feng K."/>
            <person name="Yates T.B."/>
            <person name="Jawdy S."/>
            <person name="Cereghino C."/>
            <person name="Smart L.B."/>
            <person name="Muchero W."/>
        </authorList>
    </citation>
    <scope>NUCLEOTIDE SEQUENCE</scope>
    <source>
        <tissue evidence="10">Shoot tip</tissue>
    </source>
</reference>
<comment type="catalytic activity">
    <reaction evidence="6">
        <text>L-seryl-[protein] + ATP = O-phospho-L-seryl-[protein] + ADP + H(+)</text>
        <dbReference type="Rhea" id="RHEA:17989"/>
        <dbReference type="Rhea" id="RHEA-COMP:9863"/>
        <dbReference type="Rhea" id="RHEA-COMP:11604"/>
        <dbReference type="ChEBI" id="CHEBI:15378"/>
        <dbReference type="ChEBI" id="CHEBI:29999"/>
        <dbReference type="ChEBI" id="CHEBI:30616"/>
        <dbReference type="ChEBI" id="CHEBI:83421"/>
        <dbReference type="ChEBI" id="CHEBI:456216"/>
        <dbReference type="EC" id="2.7.11.1"/>
    </reaction>
</comment>
<dbReference type="PANTHER" id="PTHR33138:SF85">
    <property type="entry name" value="LEAF RUST 10 DISEASE-RESISTANCE LOCUS RECEPTOR-LIKE PROTEIN KINASE-LIKE 2.7 ISOFORM X1"/>
    <property type="match status" value="1"/>
</dbReference>